<keyword evidence="2" id="KW-1185">Reference proteome</keyword>
<reference evidence="1" key="1">
    <citation type="submission" date="2023-07" db="EMBL/GenBank/DDBJ databases">
        <title>draft genome sequence of fig (Ficus carica).</title>
        <authorList>
            <person name="Takahashi T."/>
            <person name="Nishimura K."/>
        </authorList>
    </citation>
    <scope>NUCLEOTIDE SEQUENCE</scope>
</reference>
<dbReference type="Proteomes" id="UP001187192">
    <property type="component" value="Unassembled WGS sequence"/>
</dbReference>
<comment type="caution">
    <text evidence="1">The sequence shown here is derived from an EMBL/GenBank/DDBJ whole genome shotgun (WGS) entry which is preliminary data.</text>
</comment>
<evidence type="ECO:0000313" key="2">
    <source>
        <dbReference type="Proteomes" id="UP001187192"/>
    </source>
</evidence>
<name>A0AA88AMM4_FICCA</name>
<dbReference type="AlphaFoldDB" id="A0AA88AMM4"/>
<gene>
    <name evidence="1" type="ORF">TIFTF001_023995</name>
</gene>
<sequence>MYLRDYTAAVHLQKEKHLKVIGTPVGCLSRALPSGPGTRMTWSGRLPIVPGGQIGLRRIGAIGQVEGVGDMTCVVPGGRSRLLMCAVTGFASDVRWWMGCLIDFKSGIKWWMTVRSSHVVPGHTSNPGTRKTSVGW</sequence>
<dbReference type="EMBL" id="BTGU01000054">
    <property type="protein sequence ID" value="GMN54870.1"/>
    <property type="molecule type" value="Genomic_DNA"/>
</dbReference>
<organism evidence="1 2">
    <name type="scientific">Ficus carica</name>
    <name type="common">Common fig</name>
    <dbReference type="NCBI Taxonomy" id="3494"/>
    <lineage>
        <taxon>Eukaryota</taxon>
        <taxon>Viridiplantae</taxon>
        <taxon>Streptophyta</taxon>
        <taxon>Embryophyta</taxon>
        <taxon>Tracheophyta</taxon>
        <taxon>Spermatophyta</taxon>
        <taxon>Magnoliopsida</taxon>
        <taxon>eudicotyledons</taxon>
        <taxon>Gunneridae</taxon>
        <taxon>Pentapetalae</taxon>
        <taxon>rosids</taxon>
        <taxon>fabids</taxon>
        <taxon>Rosales</taxon>
        <taxon>Moraceae</taxon>
        <taxon>Ficeae</taxon>
        <taxon>Ficus</taxon>
    </lineage>
</organism>
<accession>A0AA88AMM4</accession>
<proteinExistence type="predicted"/>
<evidence type="ECO:0000313" key="1">
    <source>
        <dbReference type="EMBL" id="GMN54870.1"/>
    </source>
</evidence>
<protein>
    <submittedName>
        <fullName evidence="1">Uncharacterized protein</fullName>
    </submittedName>
</protein>